<evidence type="ECO:0000256" key="2">
    <source>
        <dbReference type="ARBA" id="ARBA00022692"/>
    </source>
</evidence>
<proteinExistence type="predicted"/>
<feature type="transmembrane region" description="Helical" evidence="5">
    <location>
        <begin position="38"/>
        <end position="66"/>
    </location>
</feature>
<evidence type="ECO:0000256" key="4">
    <source>
        <dbReference type="ARBA" id="ARBA00023136"/>
    </source>
</evidence>
<name>A0A246GHZ0_9FLAO</name>
<reference evidence="6 7" key="1">
    <citation type="journal article" date="2017" name="Infect. Genet. Evol.">
        <title>Comparative genome analysis of fish pathogen Flavobacterium columnare reveals extensive sequence diversity within the species.</title>
        <authorList>
            <person name="Kayansamruaj P."/>
            <person name="Dong H.T."/>
            <person name="Hirono I."/>
            <person name="Kondo H."/>
            <person name="Senapin S."/>
            <person name="Rodkhum C."/>
        </authorList>
    </citation>
    <scope>NUCLEOTIDE SEQUENCE [LARGE SCALE GENOMIC DNA]</scope>
    <source>
        <strain evidence="6 7">1215</strain>
    </source>
</reference>
<evidence type="ECO:0000313" key="6">
    <source>
        <dbReference type="EMBL" id="OWP83877.1"/>
    </source>
</evidence>
<feature type="transmembrane region" description="Helical" evidence="5">
    <location>
        <begin position="124"/>
        <end position="144"/>
    </location>
</feature>
<dbReference type="GO" id="GO:0016020">
    <property type="term" value="C:membrane"/>
    <property type="evidence" value="ECO:0007669"/>
    <property type="project" value="UniProtKB-SubCell"/>
</dbReference>
<feature type="transmembrane region" description="Helical" evidence="5">
    <location>
        <begin position="87"/>
        <end position="104"/>
    </location>
</feature>
<keyword evidence="2 5" id="KW-0812">Transmembrane</keyword>
<dbReference type="RefSeq" id="WP_088392815.1">
    <property type="nucleotide sequence ID" value="NZ_MTCZ01000070.1"/>
</dbReference>
<dbReference type="Proteomes" id="UP000197768">
    <property type="component" value="Unassembled WGS sequence"/>
</dbReference>
<organism evidence="6 7">
    <name type="scientific">Flavobacterium davisii</name>
    <dbReference type="NCBI Taxonomy" id="2906077"/>
    <lineage>
        <taxon>Bacteria</taxon>
        <taxon>Pseudomonadati</taxon>
        <taxon>Bacteroidota</taxon>
        <taxon>Flavobacteriia</taxon>
        <taxon>Flavobacteriales</taxon>
        <taxon>Flavobacteriaceae</taxon>
        <taxon>Flavobacterium</taxon>
    </lineage>
</organism>
<gene>
    <name evidence="6" type="ORF">BWK59_08145</name>
</gene>
<evidence type="ECO:0000256" key="1">
    <source>
        <dbReference type="ARBA" id="ARBA00004141"/>
    </source>
</evidence>
<dbReference type="Pfam" id="PF05105">
    <property type="entry name" value="Phage_holin_4_1"/>
    <property type="match status" value="1"/>
</dbReference>
<keyword evidence="4 5" id="KW-0472">Membrane</keyword>
<evidence type="ECO:0000313" key="7">
    <source>
        <dbReference type="Proteomes" id="UP000197768"/>
    </source>
</evidence>
<dbReference type="EMBL" id="MTCZ01000070">
    <property type="protein sequence ID" value="OWP83877.1"/>
    <property type="molecule type" value="Genomic_DNA"/>
</dbReference>
<accession>A0A246GHZ0</accession>
<sequence>MKTINYILDGFGFVDFKDFLKSTFGHTMDKKIILLDSLLAFVFCSVNTLFGFNIAFFTAYVVLLIFEWFTGVKASFKKGKNHSSRKFGRMLLKIATYLVPIYILNQFSKNSQFPSIMGYEVDPFMWLYWVFLLGMIWQLLISLLENLNNLGYKYASILIKIINKQFYKKFELDAEQSNSFK</sequence>
<protein>
    <submittedName>
        <fullName evidence="6">Holin</fullName>
    </submittedName>
</protein>
<evidence type="ECO:0000256" key="5">
    <source>
        <dbReference type="SAM" id="Phobius"/>
    </source>
</evidence>
<dbReference type="AlphaFoldDB" id="A0A246GHZ0"/>
<dbReference type="InterPro" id="IPR006480">
    <property type="entry name" value="Phage_holin_4_1"/>
</dbReference>
<evidence type="ECO:0000256" key="3">
    <source>
        <dbReference type="ARBA" id="ARBA00022989"/>
    </source>
</evidence>
<comment type="subcellular location">
    <subcellularLocation>
        <location evidence="1">Membrane</location>
        <topology evidence="1">Multi-pass membrane protein</topology>
    </subcellularLocation>
</comment>
<comment type="caution">
    <text evidence="6">The sequence shown here is derived from an EMBL/GenBank/DDBJ whole genome shotgun (WGS) entry which is preliminary data.</text>
</comment>
<keyword evidence="3 5" id="KW-1133">Transmembrane helix</keyword>